<evidence type="ECO:0000256" key="2">
    <source>
        <dbReference type="SAM" id="Phobius"/>
    </source>
</evidence>
<dbReference type="Proteomes" id="UP000597138">
    <property type="component" value="Unassembled WGS sequence"/>
</dbReference>
<dbReference type="EMBL" id="BMEG01000004">
    <property type="protein sequence ID" value="GGD74509.1"/>
    <property type="molecule type" value="Genomic_DNA"/>
</dbReference>
<evidence type="ECO:0000256" key="1">
    <source>
        <dbReference type="SAM" id="MobiDB-lite"/>
    </source>
</evidence>
<keyword evidence="2" id="KW-0812">Transmembrane</keyword>
<evidence type="ECO:0000313" key="4">
    <source>
        <dbReference type="Proteomes" id="UP000597138"/>
    </source>
</evidence>
<feature type="region of interest" description="Disordered" evidence="1">
    <location>
        <begin position="83"/>
        <end position="108"/>
    </location>
</feature>
<protein>
    <submittedName>
        <fullName evidence="3">Uncharacterized protein</fullName>
    </submittedName>
</protein>
<feature type="transmembrane region" description="Helical" evidence="2">
    <location>
        <begin position="16"/>
        <end position="37"/>
    </location>
</feature>
<reference evidence="4" key="1">
    <citation type="journal article" date="2019" name="Int. J. Syst. Evol. Microbiol.">
        <title>The Global Catalogue of Microorganisms (GCM) 10K type strain sequencing project: providing services to taxonomists for standard genome sequencing and annotation.</title>
        <authorList>
            <consortium name="The Broad Institute Genomics Platform"/>
            <consortium name="The Broad Institute Genome Sequencing Center for Infectious Disease"/>
            <person name="Wu L."/>
            <person name="Ma J."/>
        </authorList>
    </citation>
    <scope>NUCLEOTIDE SEQUENCE [LARGE SCALE GENOMIC DNA]</scope>
    <source>
        <strain evidence="4">CGMCC 1.11013</strain>
    </source>
</reference>
<evidence type="ECO:0000313" key="3">
    <source>
        <dbReference type="EMBL" id="GGD74509.1"/>
    </source>
</evidence>
<feature type="compositionally biased region" description="Low complexity" evidence="1">
    <location>
        <begin position="93"/>
        <end position="102"/>
    </location>
</feature>
<keyword evidence="4" id="KW-1185">Reference proteome</keyword>
<keyword evidence="2" id="KW-0472">Membrane</keyword>
<organism evidence="3 4">
    <name type="scientific">Caballeronia grimmiae</name>
    <dbReference type="NCBI Taxonomy" id="1071679"/>
    <lineage>
        <taxon>Bacteria</taxon>
        <taxon>Pseudomonadati</taxon>
        <taxon>Pseudomonadota</taxon>
        <taxon>Betaproteobacteria</taxon>
        <taxon>Burkholderiales</taxon>
        <taxon>Burkholderiaceae</taxon>
        <taxon>Caballeronia</taxon>
    </lineage>
</organism>
<name>A0ABQ1RNX9_9BURK</name>
<proteinExistence type="predicted"/>
<gene>
    <name evidence="3" type="ORF">GCM10010985_31210</name>
</gene>
<sequence>MLGSWGNVLSVAHRAVALRTGVLTGMLSVLLSFVPAVKRIYGLRFGNPLMVGLLTRARRCLLAPQPLSHPVAEARVDRLDGRPARPRRFQFSRRPGAPRPRGVGAGIQMTQDARVHRCAASGPD</sequence>
<comment type="caution">
    <text evidence="3">The sequence shown here is derived from an EMBL/GenBank/DDBJ whole genome shotgun (WGS) entry which is preliminary data.</text>
</comment>
<keyword evidence="2" id="KW-1133">Transmembrane helix</keyword>
<accession>A0ABQ1RNX9</accession>